<evidence type="ECO:0000256" key="6">
    <source>
        <dbReference type="SAM" id="Coils"/>
    </source>
</evidence>
<evidence type="ECO:0000313" key="7">
    <source>
        <dbReference type="EMBL" id="KIM69240.1"/>
    </source>
</evidence>
<dbReference type="GO" id="GO:0036376">
    <property type="term" value="P:sodium ion export across plasma membrane"/>
    <property type="evidence" value="ECO:0007669"/>
    <property type="project" value="InterPro"/>
</dbReference>
<dbReference type="EMBL" id="KN822007">
    <property type="protein sequence ID" value="KIM69240.1"/>
    <property type="molecule type" value="Genomic_DNA"/>
</dbReference>
<evidence type="ECO:0000256" key="1">
    <source>
        <dbReference type="ARBA" id="ARBA00022448"/>
    </source>
</evidence>
<keyword evidence="6" id="KW-0175">Coiled coil</keyword>
<keyword evidence="3" id="KW-0915">Sodium</keyword>
<name>A0A0C3E922_9AGAM</name>
<sequence length="496" mass="56575">MDFINDATREAISSLKRRINALEEENTELQGISKSSTKRPDKYLRSRRAIQWLVTLHDHVEDLVNEGDHCACLELEGDTTANSEEQDHLYRGYKQLLRWIPSLKLDLAADSEDYKVKLIMKDLNKAADSARSDDTTGLKTVVVDWLMSIKPTPEPALESCRKDGRGFYHNTTGRLICPVEYNWSNVQHRANIRGFDADYTVTADSWPRFLYKSERYDPNNPVKGLFRNDLLMQAFKHIFTSLSSANSVDNIDQEEGTSMEPLLKRQKGLSEKRTRAHVAALLGMKSIDPHAIAYTAVQLRFALSSCNAWHLIDEDFNYVKFYKNILLFFKDTRTIQEKDKISDLLYWWNRSVFGRSNASVYHPQPVEKITWYYSLAPDSSDTVAVLFLRRIPPLLQLYRFISEVSSWKEALFSGHFGPVGKISLASDNHFIRACRWVSALALTRLPGPASPPADQQQLLAATIQPIASFVVLGHYSWATHGSGNALTYHEPVFHLD</sequence>
<evidence type="ECO:0000256" key="4">
    <source>
        <dbReference type="ARBA" id="ARBA00023065"/>
    </source>
</evidence>
<dbReference type="AlphaFoldDB" id="A0A0C3E922"/>
<dbReference type="Proteomes" id="UP000053989">
    <property type="component" value="Unassembled WGS sequence"/>
</dbReference>
<feature type="coiled-coil region" evidence="6">
    <location>
        <begin position="5"/>
        <end position="32"/>
    </location>
</feature>
<dbReference type="GO" id="GO:0120029">
    <property type="term" value="P:proton export across plasma membrane"/>
    <property type="evidence" value="ECO:0007669"/>
    <property type="project" value="InterPro"/>
</dbReference>
<evidence type="ECO:0000256" key="3">
    <source>
        <dbReference type="ARBA" id="ARBA00023053"/>
    </source>
</evidence>
<dbReference type="PANTHER" id="PTHR31382:SF4">
    <property type="entry name" value="NA(+)_H(+) ANTIPORTER"/>
    <property type="match status" value="1"/>
</dbReference>
<keyword evidence="4" id="KW-0406">Ion transport</keyword>
<dbReference type="STRING" id="1036808.A0A0C3E922"/>
<dbReference type="HOGENOM" id="CLU_035918_5_1_1"/>
<dbReference type="InParanoid" id="A0A0C3E922"/>
<dbReference type="OrthoDB" id="2680265at2759"/>
<accession>A0A0C3E922</accession>
<evidence type="ECO:0000256" key="2">
    <source>
        <dbReference type="ARBA" id="ARBA00022449"/>
    </source>
</evidence>
<evidence type="ECO:0000313" key="8">
    <source>
        <dbReference type="Proteomes" id="UP000053989"/>
    </source>
</evidence>
<protein>
    <submittedName>
        <fullName evidence="7">Uncharacterized protein</fullName>
    </submittedName>
</protein>
<evidence type="ECO:0000256" key="5">
    <source>
        <dbReference type="ARBA" id="ARBA00023201"/>
    </source>
</evidence>
<dbReference type="GO" id="GO:0030007">
    <property type="term" value="P:intracellular potassium ion homeostasis"/>
    <property type="evidence" value="ECO:0007669"/>
    <property type="project" value="TreeGrafter"/>
</dbReference>
<dbReference type="Pfam" id="PF20414">
    <property type="entry name" value="DUF6698"/>
    <property type="match status" value="1"/>
</dbReference>
<reference evidence="7 8" key="1">
    <citation type="submission" date="2014-04" db="EMBL/GenBank/DDBJ databases">
        <authorList>
            <consortium name="DOE Joint Genome Institute"/>
            <person name="Kuo A."/>
            <person name="Kohler A."/>
            <person name="Nagy L.G."/>
            <person name="Floudas D."/>
            <person name="Copeland A."/>
            <person name="Barry K.W."/>
            <person name="Cichocki N."/>
            <person name="Veneault-Fourrey C."/>
            <person name="LaButti K."/>
            <person name="Lindquist E.A."/>
            <person name="Lipzen A."/>
            <person name="Lundell T."/>
            <person name="Morin E."/>
            <person name="Murat C."/>
            <person name="Sun H."/>
            <person name="Tunlid A."/>
            <person name="Henrissat B."/>
            <person name="Grigoriev I.V."/>
            <person name="Hibbett D.S."/>
            <person name="Martin F."/>
            <person name="Nordberg H.P."/>
            <person name="Cantor M.N."/>
            <person name="Hua S.X."/>
        </authorList>
    </citation>
    <scope>NUCLEOTIDE SEQUENCE [LARGE SCALE GENOMIC DNA]</scope>
    <source>
        <strain evidence="7 8">Foug A</strain>
    </source>
</reference>
<dbReference type="GO" id="GO:0015385">
    <property type="term" value="F:sodium:proton antiporter activity"/>
    <property type="evidence" value="ECO:0007669"/>
    <property type="project" value="InterPro"/>
</dbReference>
<keyword evidence="2" id="KW-0050">Antiport</keyword>
<keyword evidence="1" id="KW-0813">Transport</keyword>
<gene>
    <name evidence="7" type="ORF">SCLCIDRAFT_19863</name>
</gene>
<dbReference type="PANTHER" id="PTHR31382">
    <property type="entry name" value="NA(+)/H(+) ANTIPORTER"/>
    <property type="match status" value="1"/>
</dbReference>
<keyword evidence="5" id="KW-0739">Sodium transport</keyword>
<dbReference type="InterPro" id="IPR004712">
    <property type="entry name" value="Na+/H+_antiporter_fungi"/>
</dbReference>
<reference evidence="8" key="2">
    <citation type="submission" date="2015-01" db="EMBL/GenBank/DDBJ databases">
        <title>Evolutionary Origins and Diversification of the Mycorrhizal Mutualists.</title>
        <authorList>
            <consortium name="DOE Joint Genome Institute"/>
            <consortium name="Mycorrhizal Genomics Consortium"/>
            <person name="Kohler A."/>
            <person name="Kuo A."/>
            <person name="Nagy L.G."/>
            <person name="Floudas D."/>
            <person name="Copeland A."/>
            <person name="Barry K.W."/>
            <person name="Cichocki N."/>
            <person name="Veneault-Fourrey C."/>
            <person name="LaButti K."/>
            <person name="Lindquist E.A."/>
            <person name="Lipzen A."/>
            <person name="Lundell T."/>
            <person name="Morin E."/>
            <person name="Murat C."/>
            <person name="Riley R."/>
            <person name="Ohm R."/>
            <person name="Sun H."/>
            <person name="Tunlid A."/>
            <person name="Henrissat B."/>
            <person name="Grigoriev I.V."/>
            <person name="Hibbett D.S."/>
            <person name="Martin F."/>
        </authorList>
    </citation>
    <scope>NUCLEOTIDE SEQUENCE [LARGE SCALE GENOMIC DNA]</scope>
    <source>
        <strain evidence="8">Foug A</strain>
    </source>
</reference>
<dbReference type="GO" id="GO:0042391">
    <property type="term" value="P:regulation of membrane potential"/>
    <property type="evidence" value="ECO:0007669"/>
    <property type="project" value="InterPro"/>
</dbReference>
<organism evidence="7 8">
    <name type="scientific">Scleroderma citrinum Foug A</name>
    <dbReference type="NCBI Taxonomy" id="1036808"/>
    <lineage>
        <taxon>Eukaryota</taxon>
        <taxon>Fungi</taxon>
        <taxon>Dikarya</taxon>
        <taxon>Basidiomycota</taxon>
        <taxon>Agaricomycotina</taxon>
        <taxon>Agaricomycetes</taxon>
        <taxon>Agaricomycetidae</taxon>
        <taxon>Boletales</taxon>
        <taxon>Sclerodermatineae</taxon>
        <taxon>Sclerodermataceae</taxon>
        <taxon>Scleroderma</taxon>
    </lineage>
</organism>
<proteinExistence type="predicted"/>
<dbReference type="InterPro" id="IPR046521">
    <property type="entry name" value="DUF6698"/>
</dbReference>
<keyword evidence="8" id="KW-1185">Reference proteome</keyword>
<dbReference type="GO" id="GO:0005886">
    <property type="term" value="C:plasma membrane"/>
    <property type="evidence" value="ECO:0007669"/>
    <property type="project" value="InterPro"/>
</dbReference>